<protein>
    <submittedName>
        <fullName evidence="1">Uncharacterized protein</fullName>
    </submittedName>
</protein>
<reference evidence="1 2" key="1">
    <citation type="submission" date="2015-01" db="EMBL/GenBank/DDBJ databases">
        <title>Evolution of Trichinella species and genotypes.</title>
        <authorList>
            <person name="Korhonen P.K."/>
            <person name="Edoardo P."/>
            <person name="Giuseppe L.R."/>
            <person name="Gasser R.B."/>
        </authorList>
    </citation>
    <scope>NUCLEOTIDE SEQUENCE [LARGE SCALE GENOMIC DNA]</scope>
    <source>
        <strain evidence="1">ISS1029</strain>
    </source>
</reference>
<keyword evidence="2" id="KW-1185">Reference proteome</keyword>
<sequence>MVVYLKETKDCNYLTIMKDLPTYSRIFEVLHSQAEDLIRRNFFVISKQP</sequence>
<evidence type="ECO:0000313" key="1">
    <source>
        <dbReference type="EMBL" id="KRY98881.1"/>
    </source>
</evidence>
<accession>A0A0V1GLD0</accession>
<gene>
    <name evidence="1" type="ORF">T11_30</name>
</gene>
<comment type="caution">
    <text evidence="1">The sequence shown here is derived from an EMBL/GenBank/DDBJ whole genome shotgun (WGS) entry which is preliminary data.</text>
</comment>
<proteinExistence type="predicted"/>
<dbReference type="AlphaFoldDB" id="A0A0V1GLD0"/>
<dbReference type="Proteomes" id="UP000055024">
    <property type="component" value="Unassembled WGS sequence"/>
</dbReference>
<evidence type="ECO:0000313" key="2">
    <source>
        <dbReference type="Proteomes" id="UP000055024"/>
    </source>
</evidence>
<organism evidence="1 2">
    <name type="scientific">Trichinella zimbabwensis</name>
    <dbReference type="NCBI Taxonomy" id="268475"/>
    <lineage>
        <taxon>Eukaryota</taxon>
        <taxon>Metazoa</taxon>
        <taxon>Ecdysozoa</taxon>
        <taxon>Nematoda</taxon>
        <taxon>Enoplea</taxon>
        <taxon>Dorylaimia</taxon>
        <taxon>Trichinellida</taxon>
        <taxon>Trichinellidae</taxon>
        <taxon>Trichinella</taxon>
    </lineage>
</organism>
<dbReference type="EMBL" id="JYDP01001121">
    <property type="protein sequence ID" value="KRY98881.1"/>
    <property type="molecule type" value="Genomic_DNA"/>
</dbReference>
<name>A0A0V1GLD0_9BILA</name>